<feature type="domain" description="C2H2-type" evidence="7">
    <location>
        <begin position="231"/>
        <end position="258"/>
    </location>
</feature>
<dbReference type="GO" id="GO:0008270">
    <property type="term" value="F:zinc ion binding"/>
    <property type="evidence" value="ECO:0007669"/>
    <property type="project" value="UniProtKB-KW"/>
</dbReference>
<evidence type="ECO:0000313" key="8">
    <source>
        <dbReference type="EMBL" id="JAA62316.1"/>
    </source>
</evidence>
<evidence type="ECO:0000256" key="6">
    <source>
        <dbReference type="SAM" id="MobiDB-lite"/>
    </source>
</evidence>
<feature type="domain" description="C2H2-type" evidence="7">
    <location>
        <begin position="203"/>
        <end position="230"/>
    </location>
</feature>
<keyword evidence="4" id="KW-0862">Zinc</keyword>
<feature type="domain" description="C2H2-type" evidence="7">
    <location>
        <begin position="288"/>
        <end position="315"/>
    </location>
</feature>
<dbReference type="FunFam" id="3.30.160.60:FF:000502">
    <property type="entry name" value="Zinc finger protein 710"/>
    <property type="match status" value="1"/>
</dbReference>
<accession>L7MDL1</accession>
<feature type="domain" description="C2H2-type" evidence="7">
    <location>
        <begin position="259"/>
        <end position="286"/>
    </location>
</feature>
<keyword evidence="3 5" id="KW-0863">Zinc-finger</keyword>
<evidence type="ECO:0000256" key="3">
    <source>
        <dbReference type="ARBA" id="ARBA00022771"/>
    </source>
</evidence>
<evidence type="ECO:0000256" key="4">
    <source>
        <dbReference type="ARBA" id="ARBA00022833"/>
    </source>
</evidence>
<dbReference type="InterPro" id="IPR013087">
    <property type="entry name" value="Znf_C2H2_type"/>
</dbReference>
<dbReference type="SUPFAM" id="SSF57667">
    <property type="entry name" value="beta-beta-alpha zinc fingers"/>
    <property type="match status" value="4"/>
</dbReference>
<keyword evidence="1" id="KW-0479">Metal-binding</keyword>
<dbReference type="SMART" id="SM00355">
    <property type="entry name" value="ZnF_C2H2"/>
    <property type="match status" value="7"/>
</dbReference>
<feature type="region of interest" description="Disordered" evidence="6">
    <location>
        <begin position="386"/>
        <end position="433"/>
    </location>
</feature>
<organism evidence="8">
    <name type="scientific">Rhipicephalus pulchellus</name>
    <name type="common">Yellow backed tick</name>
    <name type="synonym">Dermacentor pulchellus</name>
    <dbReference type="NCBI Taxonomy" id="72859"/>
    <lineage>
        <taxon>Eukaryota</taxon>
        <taxon>Metazoa</taxon>
        <taxon>Ecdysozoa</taxon>
        <taxon>Arthropoda</taxon>
        <taxon>Chelicerata</taxon>
        <taxon>Arachnida</taxon>
        <taxon>Acari</taxon>
        <taxon>Parasitiformes</taxon>
        <taxon>Ixodida</taxon>
        <taxon>Ixodoidea</taxon>
        <taxon>Ixodidae</taxon>
        <taxon>Rhipicephalinae</taxon>
        <taxon>Rhipicephalus</taxon>
        <taxon>Rhipicephalus</taxon>
    </lineage>
</organism>
<feature type="compositionally biased region" description="Low complexity" evidence="6">
    <location>
        <begin position="404"/>
        <end position="415"/>
    </location>
</feature>
<evidence type="ECO:0000256" key="1">
    <source>
        <dbReference type="ARBA" id="ARBA00022723"/>
    </source>
</evidence>
<dbReference type="PROSITE" id="PS50157">
    <property type="entry name" value="ZINC_FINGER_C2H2_2"/>
    <property type="match status" value="7"/>
</dbReference>
<reference evidence="8" key="1">
    <citation type="submission" date="2012-11" db="EMBL/GenBank/DDBJ databases">
        <authorList>
            <person name="Lucero-Rivera Y.E."/>
            <person name="Tovar-Ramirez D."/>
        </authorList>
    </citation>
    <scope>NUCLEOTIDE SEQUENCE</scope>
    <source>
        <tissue evidence="8">Salivary gland</tissue>
    </source>
</reference>
<feature type="domain" description="C2H2-type" evidence="7">
    <location>
        <begin position="316"/>
        <end position="343"/>
    </location>
</feature>
<proteinExistence type="evidence at transcript level"/>
<dbReference type="Gene3D" id="3.30.160.60">
    <property type="entry name" value="Classic Zinc Finger"/>
    <property type="match status" value="4"/>
</dbReference>
<feature type="domain" description="C2H2-type" evidence="7">
    <location>
        <begin position="344"/>
        <end position="372"/>
    </location>
</feature>
<feature type="compositionally biased region" description="Low complexity" evidence="6">
    <location>
        <begin position="135"/>
        <end position="169"/>
    </location>
</feature>
<dbReference type="PROSITE" id="PS00028">
    <property type="entry name" value="ZINC_FINGER_C2H2_1"/>
    <property type="match status" value="7"/>
</dbReference>
<protein>
    <submittedName>
        <fullName evidence="8">Putative zinc finger protein</fullName>
    </submittedName>
</protein>
<dbReference type="PANTHER" id="PTHR24379">
    <property type="entry name" value="KRAB AND ZINC FINGER DOMAIN-CONTAINING"/>
    <property type="match status" value="1"/>
</dbReference>
<feature type="region of interest" description="Disordered" evidence="6">
    <location>
        <begin position="135"/>
        <end position="177"/>
    </location>
</feature>
<sequence length="433" mass="47558">HLLSNRAKTMNFTPLNLIETRSPKSACSSKYTVRKFRLIKPKPPKPGSPPNIPSKPKPGSPPNIPRCDIHIKPKENIKIELGSPPTTLHSGFSNVDISAEQSSPPPSLGTDSLTINIKGPYELPVLLPRIVSVTSLRSSSDTSGGKDSLGSKKGVSVGPTGSSPKKSGSNESASNECDVCGRRFSSKEYMQQHRLRHESETPYSCFICGRGFSYKASMRKHEQTHGCVKAYTCLVCDQKFVEESDFVDHQVMHMSAEMYMCRMCASKFCTREALERHERVHASGADMCFCEECGMTFEQTAALERHLKLHVMEKLHLCHLCPATFANQRSLERHVVMHMAKKRQKCPMCWKTYCRYSNLVRHIRLMHGGVGTPVANTDGSVEILSCPPTTSPPNDASTNEKVPAEAASGESTSATCHTSGSETSIGIMDSNPG</sequence>
<name>L7MDL1_RHIPC</name>
<dbReference type="InterPro" id="IPR036236">
    <property type="entry name" value="Znf_C2H2_sf"/>
</dbReference>
<evidence type="ECO:0000256" key="5">
    <source>
        <dbReference type="PROSITE-ProRule" id="PRU00042"/>
    </source>
</evidence>
<feature type="non-terminal residue" evidence="8">
    <location>
        <position position="1"/>
    </location>
</feature>
<feature type="region of interest" description="Disordered" evidence="6">
    <location>
        <begin position="39"/>
        <end position="65"/>
    </location>
</feature>
<evidence type="ECO:0000256" key="2">
    <source>
        <dbReference type="ARBA" id="ARBA00022737"/>
    </source>
</evidence>
<evidence type="ECO:0000259" key="7">
    <source>
        <dbReference type="PROSITE" id="PS50157"/>
    </source>
</evidence>
<feature type="compositionally biased region" description="Pro residues" evidence="6">
    <location>
        <begin position="44"/>
        <end position="64"/>
    </location>
</feature>
<dbReference type="PANTHER" id="PTHR24379:SF121">
    <property type="entry name" value="C2H2-TYPE DOMAIN-CONTAINING PROTEIN"/>
    <property type="match status" value="1"/>
</dbReference>
<dbReference type="EMBL" id="GACK01002718">
    <property type="protein sequence ID" value="JAA62316.1"/>
    <property type="molecule type" value="mRNA"/>
</dbReference>
<feature type="domain" description="C2H2-type" evidence="7">
    <location>
        <begin position="175"/>
        <end position="202"/>
    </location>
</feature>
<keyword evidence="2" id="KW-0677">Repeat</keyword>
<dbReference type="AlphaFoldDB" id="L7MDL1"/>
<reference evidence="8" key="2">
    <citation type="journal article" date="2015" name="J. Proteomics">
        <title>Sexual differences in the sialomes of the zebra tick, Rhipicephalus pulchellus.</title>
        <authorList>
            <person name="Tan A.W."/>
            <person name="Francischetti I.M."/>
            <person name="Slovak M."/>
            <person name="Kini R.M."/>
            <person name="Ribeiro J.M."/>
        </authorList>
    </citation>
    <scope>NUCLEOTIDE SEQUENCE</scope>
    <source>
        <tissue evidence="8">Salivary gland</tissue>
    </source>
</reference>
<dbReference type="Pfam" id="PF00096">
    <property type="entry name" value="zf-C2H2"/>
    <property type="match status" value="5"/>
</dbReference>